<dbReference type="FunFam" id="3.40.50.720:FF:000203">
    <property type="entry name" value="D-3-phosphoglycerate dehydrogenase (SerA)"/>
    <property type="match status" value="1"/>
</dbReference>
<organism evidence="7 8">
    <name type="scientific">Seongchinamella unica</name>
    <dbReference type="NCBI Taxonomy" id="2547392"/>
    <lineage>
        <taxon>Bacteria</taxon>
        <taxon>Pseudomonadati</taxon>
        <taxon>Pseudomonadota</taxon>
        <taxon>Gammaproteobacteria</taxon>
        <taxon>Cellvibrionales</taxon>
        <taxon>Halieaceae</taxon>
        <taxon>Seongchinamella</taxon>
    </lineage>
</organism>
<evidence type="ECO:0000256" key="2">
    <source>
        <dbReference type="ARBA" id="ARBA00023002"/>
    </source>
</evidence>
<dbReference type="AlphaFoldDB" id="A0A4V2ZXL7"/>
<keyword evidence="3" id="KW-0520">NAD</keyword>
<evidence type="ECO:0000259" key="6">
    <source>
        <dbReference type="Pfam" id="PF02826"/>
    </source>
</evidence>
<reference evidence="7 8" key="1">
    <citation type="submission" date="2019-03" db="EMBL/GenBank/DDBJ databases">
        <title>Seongchinamella monodicae gen. nov., sp. nov., a novel member of the Gammaproteobacteria isolated from a tidal mudflat of beach.</title>
        <authorList>
            <person name="Yang H.G."/>
            <person name="Kang J.W."/>
            <person name="Lee S.D."/>
        </authorList>
    </citation>
    <scope>NUCLEOTIDE SEQUENCE [LARGE SCALE GENOMIC DNA]</scope>
    <source>
        <strain evidence="7 8">GH4-78</strain>
    </source>
</reference>
<dbReference type="CDD" id="cd05301">
    <property type="entry name" value="GDH"/>
    <property type="match status" value="1"/>
</dbReference>
<dbReference type="GO" id="GO:0030267">
    <property type="term" value="F:glyoxylate reductase (NADPH) activity"/>
    <property type="evidence" value="ECO:0007669"/>
    <property type="project" value="TreeGrafter"/>
</dbReference>
<evidence type="ECO:0000313" key="7">
    <source>
        <dbReference type="EMBL" id="TDG15515.1"/>
    </source>
</evidence>
<dbReference type="SUPFAM" id="SSF51735">
    <property type="entry name" value="NAD(P)-binding Rossmann-fold domains"/>
    <property type="match status" value="1"/>
</dbReference>
<dbReference type="InterPro" id="IPR050223">
    <property type="entry name" value="D-isomer_2-hydroxyacid_DH"/>
</dbReference>
<dbReference type="OrthoDB" id="9805416at2"/>
<dbReference type="SUPFAM" id="SSF52283">
    <property type="entry name" value="Formate/glycerate dehydrogenase catalytic domain-like"/>
    <property type="match status" value="1"/>
</dbReference>
<feature type="domain" description="D-isomer specific 2-hydroxyacid dehydrogenase NAD-binding" evidence="6">
    <location>
        <begin position="109"/>
        <end position="286"/>
    </location>
</feature>
<dbReference type="PROSITE" id="PS00671">
    <property type="entry name" value="D_2_HYDROXYACID_DH_3"/>
    <property type="match status" value="1"/>
</dbReference>
<dbReference type="PANTHER" id="PTHR10996">
    <property type="entry name" value="2-HYDROXYACID DEHYDROGENASE-RELATED"/>
    <property type="match status" value="1"/>
</dbReference>
<evidence type="ECO:0000256" key="1">
    <source>
        <dbReference type="ARBA" id="ARBA00005854"/>
    </source>
</evidence>
<gene>
    <name evidence="7" type="ORF">E2F43_04605</name>
</gene>
<dbReference type="Proteomes" id="UP000295554">
    <property type="component" value="Unassembled WGS sequence"/>
</dbReference>
<sequence length="323" mass="34285">MNKKVFVTHQLPGDRIHELSRFCDVNVWMGPGLISAANLREELSGCDGLVCMLTDRIDRDLVAALPELTFVSSMSVGVDHVDVAALSARGMPLGHTPGVLVETTADTAFALMLAAARRVVEADQFVRRGNWTPENAWAPDFFTGKDVSGGTLGIVGLGEIGQAVARRAAGFGMEVLAWNRTRREVPGIESVSLDELLLRSDFVSLHVALTDDTRGLLDAERIALMKPGAVLVNTARGGIVDEEALASALASGRLSAAGIDVFEQEPVAADNPLLSLPNVVVAPHIGSATFITRAKMADLAVDNAIAALKGQEMPHCVNPEVYS</sequence>
<dbReference type="InterPro" id="IPR036291">
    <property type="entry name" value="NAD(P)-bd_dom_sf"/>
</dbReference>
<dbReference type="Pfam" id="PF00389">
    <property type="entry name" value="2-Hacid_dh"/>
    <property type="match status" value="1"/>
</dbReference>
<dbReference type="InterPro" id="IPR006140">
    <property type="entry name" value="D-isomer_DH_NAD-bd"/>
</dbReference>
<name>A0A4V2ZXL7_9GAMM</name>
<evidence type="ECO:0000259" key="5">
    <source>
        <dbReference type="Pfam" id="PF00389"/>
    </source>
</evidence>
<protein>
    <submittedName>
        <fullName evidence="7">D-glycerate dehydrogenase</fullName>
    </submittedName>
</protein>
<dbReference type="GO" id="GO:0051287">
    <property type="term" value="F:NAD binding"/>
    <property type="evidence" value="ECO:0007669"/>
    <property type="project" value="InterPro"/>
</dbReference>
<proteinExistence type="inferred from homology"/>
<accession>A0A4V2ZXL7</accession>
<dbReference type="GO" id="GO:0016618">
    <property type="term" value="F:hydroxypyruvate reductase [NAD(P)H] activity"/>
    <property type="evidence" value="ECO:0007669"/>
    <property type="project" value="TreeGrafter"/>
</dbReference>
<dbReference type="Gene3D" id="3.40.50.720">
    <property type="entry name" value="NAD(P)-binding Rossmann-like Domain"/>
    <property type="match status" value="2"/>
</dbReference>
<feature type="domain" description="D-isomer specific 2-hydroxyacid dehydrogenase catalytic" evidence="5">
    <location>
        <begin position="6"/>
        <end position="318"/>
    </location>
</feature>
<dbReference type="RefSeq" id="WP_133210048.1">
    <property type="nucleotide sequence ID" value="NZ_SMSE01000001.1"/>
</dbReference>
<comment type="caution">
    <text evidence="7">The sequence shown here is derived from an EMBL/GenBank/DDBJ whole genome shotgun (WGS) entry which is preliminary data.</text>
</comment>
<dbReference type="Pfam" id="PF02826">
    <property type="entry name" value="2-Hacid_dh_C"/>
    <property type="match status" value="1"/>
</dbReference>
<comment type="similarity">
    <text evidence="1 4">Belongs to the D-isomer specific 2-hydroxyacid dehydrogenase family.</text>
</comment>
<evidence type="ECO:0000256" key="4">
    <source>
        <dbReference type="RuleBase" id="RU003719"/>
    </source>
</evidence>
<keyword evidence="2 4" id="KW-0560">Oxidoreductase</keyword>
<keyword evidence="8" id="KW-1185">Reference proteome</keyword>
<evidence type="ECO:0000256" key="3">
    <source>
        <dbReference type="ARBA" id="ARBA00023027"/>
    </source>
</evidence>
<dbReference type="InterPro" id="IPR029753">
    <property type="entry name" value="D-isomer_DH_CS"/>
</dbReference>
<dbReference type="InterPro" id="IPR006139">
    <property type="entry name" value="D-isomer_2_OHA_DH_cat_dom"/>
</dbReference>
<dbReference type="GO" id="GO:0005829">
    <property type="term" value="C:cytosol"/>
    <property type="evidence" value="ECO:0007669"/>
    <property type="project" value="TreeGrafter"/>
</dbReference>
<evidence type="ECO:0000313" key="8">
    <source>
        <dbReference type="Proteomes" id="UP000295554"/>
    </source>
</evidence>
<dbReference type="PANTHER" id="PTHR10996:SF283">
    <property type="entry name" value="GLYOXYLATE_HYDROXYPYRUVATE REDUCTASE B"/>
    <property type="match status" value="1"/>
</dbReference>
<dbReference type="EMBL" id="SMSE01000001">
    <property type="protein sequence ID" value="TDG15515.1"/>
    <property type="molecule type" value="Genomic_DNA"/>
</dbReference>